<organism evidence="3 4">
    <name type="scientific">Emiliania huxleyi (strain CCMP1516)</name>
    <dbReference type="NCBI Taxonomy" id="280463"/>
    <lineage>
        <taxon>Eukaryota</taxon>
        <taxon>Haptista</taxon>
        <taxon>Haptophyta</taxon>
        <taxon>Prymnesiophyceae</taxon>
        <taxon>Isochrysidales</taxon>
        <taxon>Noelaerhabdaceae</taxon>
        <taxon>Emiliania</taxon>
    </lineage>
</organism>
<dbReference type="InterPro" id="IPR040044">
    <property type="entry name" value="SRR1L"/>
</dbReference>
<reference evidence="3" key="2">
    <citation type="submission" date="2024-10" db="UniProtKB">
        <authorList>
            <consortium name="EnsemblProtists"/>
        </authorList>
    </citation>
    <scope>IDENTIFICATION</scope>
</reference>
<dbReference type="STRING" id="2903.R1DGB2"/>
<proteinExistence type="inferred from homology"/>
<feature type="domain" description="SRR1-like" evidence="2">
    <location>
        <begin position="90"/>
        <end position="284"/>
    </location>
</feature>
<accession>A0A0D3IQK0</accession>
<evidence type="ECO:0000259" key="2">
    <source>
        <dbReference type="Pfam" id="PF07985"/>
    </source>
</evidence>
<dbReference type="Proteomes" id="UP000013827">
    <property type="component" value="Unassembled WGS sequence"/>
</dbReference>
<name>A0A0D3IQK0_EMIH1</name>
<dbReference type="OMA" id="MADEWTF"/>
<dbReference type="EnsemblProtists" id="EOD13535">
    <property type="protein sequence ID" value="EOD13535"/>
    <property type="gene ID" value="EMIHUDRAFT_212641"/>
</dbReference>
<sequence>MSGTRHAEVMEEGGFTIISGRGSRRRPAPPKRVAMHAAAAPSEPLRRDAAGRVAGLMSLGVRVDAAVDELRASALARRLRAVLRGLAHPACERPPVEAIICLGLGSFGTATAPRYQVALALLLREELLGEADGRAEHCTGGDEAETPFCAFDPCFDELEIAFLRSRGCAVLTRNSEGRHSSPAPGGGSVLFFMPHCGRALYSNLVQHNWRPASLASMLVLGNSFAALSGDPGAERAAAWSPLFRALPLASESPIGVPAGSAATSRGGGSGEPLFANAFNNTSLHAFDDDALRALPEGWWERSFEPPPRDGERLMSLDIVPAEA</sequence>
<dbReference type="RefSeq" id="XP_005765964.1">
    <property type="nucleotide sequence ID" value="XM_005765907.1"/>
</dbReference>
<dbReference type="PaxDb" id="2903-EOD13535"/>
<reference evidence="4" key="1">
    <citation type="journal article" date="2013" name="Nature">
        <title>Pan genome of the phytoplankton Emiliania underpins its global distribution.</title>
        <authorList>
            <person name="Read B.A."/>
            <person name="Kegel J."/>
            <person name="Klute M.J."/>
            <person name="Kuo A."/>
            <person name="Lefebvre S.C."/>
            <person name="Maumus F."/>
            <person name="Mayer C."/>
            <person name="Miller J."/>
            <person name="Monier A."/>
            <person name="Salamov A."/>
            <person name="Young J."/>
            <person name="Aguilar M."/>
            <person name="Claverie J.M."/>
            <person name="Frickenhaus S."/>
            <person name="Gonzalez K."/>
            <person name="Herman E.K."/>
            <person name="Lin Y.C."/>
            <person name="Napier J."/>
            <person name="Ogata H."/>
            <person name="Sarno A.F."/>
            <person name="Shmutz J."/>
            <person name="Schroeder D."/>
            <person name="de Vargas C."/>
            <person name="Verret F."/>
            <person name="von Dassow P."/>
            <person name="Valentin K."/>
            <person name="Van de Peer Y."/>
            <person name="Wheeler G."/>
            <person name="Dacks J.B."/>
            <person name="Delwiche C.F."/>
            <person name="Dyhrman S.T."/>
            <person name="Glockner G."/>
            <person name="John U."/>
            <person name="Richards T."/>
            <person name="Worden A.Z."/>
            <person name="Zhang X."/>
            <person name="Grigoriev I.V."/>
            <person name="Allen A.E."/>
            <person name="Bidle K."/>
            <person name="Borodovsky M."/>
            <person name="Bowler C."/>
            <person name="Brownlee C."/>
            <person name="Cock J.M."/>
            <person name="Elias M."/>
            <person name="Gladyshev V.N."/>
            <person name="Groth M."/>
            <person name="Guda C."/>
            <person name="Hadaegh A."/>
            <person name="Iglesias-Rodriguez M.D."/>
            <person name="Jenkins J."/>
            <person name="Jones B.M."/>
            <person name="Lawson T."/>
            <person name="Leese F."/>
            <person name="Lindquist E."/>
            <person name="Lobanov A."/>
            <person name="Lomsadze A."/>
            <person name="Malik S.B."/>
            <person name="Marsh M.E."/>
            <person name="Mackinder L."/>
            <person name="Mock T."/>
            <person name="Mueller-Roeber B."/>
            <person name="Pagarete A."/>
            <person name="Parker M."/>
            <person name="Probert I."/>
            <person name="Quesneville H."/>
            <person name="Raines C."/>
            <person name="Rensing S.A."/>
            <person name="Riano-Pachon D.M."/>
            <person name="Richier S."/>
            <person name="Rokitta S."/>
            <person name="Shiraiwa Y."/>
            <person name="Soanes D.M."/>
            <person name="van der Giezen M."/>
            <person name="Wahlund T.M."/>
            <person name="Williams B."/>
            <person name="Wilson W."/>
            <person name="Wolfe G."/>
            <person name="Wurch L.L."/>
        </authorList>
    </citation>
    <scope>NUCLEOTIDE SEQUENCE</scope>
</reference>
<evidence type="ECO:0000313" key="3">
    <source>
        <dbReference type="EnsemblProtists" id="EOD13535"/>
    </source>
</evidence>
<evidence type="ECO:0000313" key="4">
    <source>
        <dbReference type="Proteomes" id="UP000013827"/>
    </source>
</evidence>
<evidence type="ECO:0000256" key="1">
    <source>
        <dbReference type="ARBA" id="ARBA00009856"/>
    </source>
</evidence>
<dbReference type="GO" id="GO:0005634">
    <property type="term" value="C:nucleus"/>
    <property type="evidence" value="ECO:0007669"/>
    <property type="project" value="TreeGrafter"/>
</dbReference>
<dbReference type="KEGG" id="ehx:EMIHUDRAFT_212641"/>
<dbReference type="Pfam" id="PF07985">
    <property type="entry name" value="SRR1"/>
    <property type="match status" value="1"/>
</dbReference>
<dbReference type="eggNOG" id="KOG3131">
    <property type="taxonomic scope" value="Eukaryota"/>
</dbReference>
<dbReference type="PANTHER" id="PTHR28626:SF3">
    <property type="entry name" value="SRR1-LIKE PROTEIN"/>
    <property type="match status" value="1"/>
</dbReference>
<protein>
    <recommendedName>
        <fullName evidence="2">SRR1-like domain-containing protein</fullName>
    </recommendedName>
</protein>
<dbReference type="PANTHER" id="PTHR28626">
    <property type="entry name" value="SRR1-LIKE PROTEIN"/>
    <property type="match status" value="1"/>
</dbReference>
<dbReference type="HOGENOM" id="CLU_861754_0_0_1"/>
<dbReference type="InterPro" id="IPR012942">
    <property type="entry name" value="SRR1-like"/>
</dbReference>
<keyword evidence="4" id="KW-1185">Reference proteome</keyword>
<comment type="similarity">
    <text evidence="1">Belongs to the SRR1 family.</text>
</comment>
<dbReference type="AlphaFoldDB" id="A0A0D3IQK0"/>
<dbReference type="GeneID" id="17259712"/>
<dbReference type="GO" id="GO:0005737">
    <property type="term" value="C:cytoplasm"/>
    <property type="evidence" value="ECO:0007669"/>
    <property type="project" value="TreeGrafter"/>
</dbReference>